<dbReference type="EMBL" id="JARFVA010000001">
    <property type="protein sequence ID" value="MDF0706163.1"/>
    <property type="molecule type" value="Genomic_DNA"/>
</dbReference>
<sequence length="51" mass="5412">MTFRAVILSAVEGAVEKSVIKKSGVRRAEVQGHAELVSASHQKMDSESGAE</sequence>
<accession>A0ABT5XJV1</accession>
<dbReference type="RefSeq" id="WP_275648267.1">
    <property type="nucleotide sequence ID" value="NZ_JARFVA010000001.1"/>
</dbReference>
<dbReference type="Proteomes" id="UP001217083">
    <property type="component" value="Unassembled WGS sequence"/>
</dbReference>
<name>A0ABT5XJV1_9FLAO</name>
<evidence type="ECO:0000313" key="1">
    <source>
        <dbReference type="EMBL" id="MDF0706163.1"/>
    </source>
</evidence>
<organism evidence="1 2">
    <name type="scientific">Flagellimonas okinawensis</name>
    <dbReference type="NCBI Taxonomy" id="3031324"/>
    <lineage>
        <taxon>Bacteria</taxon>
        <taxon>Pseudomonadati</taxon>
        <taxon>Bacteroidota</taxon>
        <taxon>Flavobacteriia</taxon>
        <taxon>Flavobacteriales</taxon>
        <taxon>Flavobacteriaceae</taxon>
        <taxon>Flagellimonas</taxon>
    </lineage>
</organism>
<protein>
    <submittedName>
        <fullName evidence="1">Uncharacterized protein</fullName>
    </submittedName>
</protein>
<evidence type="ECO:0000313" key="2">
    <source>
        <dbReference type="Proteomes" id="UP001217083"/>
    </source>
</evidence>
<reference evidence="1 2" key="1">
    <citation type="submission" date="2023-03" db="EMBL/GenBank/DDBJ databases">
        <title>Muricauda XX sp. nov. and Muricauda XXX sp. nov., two novel species isolated from Okinawa Trough.</title>
        <authorList>
            <person name="Cao W."/>
            <person name="Deng X."/>
        </authorList>
    </citation>
    <scope>NUCLEOTIDE SEQUENCE [LARGE SCALE GENOMIC DNA]</scope>
    <source>
        <strain evidence="1 2">81s02</strain>
    </source>
</reference>
<gene>
    <name evidence="1" type="ORF">PY091_02970</name>
</gene>
<keyword evidence="2" id="KW-1185">Reference proteome</keyword>
<comment type="caution">
    <text evidence="1">The sequence shown here is derived from an EMBL/GenBank/DDBJ whole genome shotgun (WGS) entry which is preliminary data.</text>
</comment>
<proteinExistence type="predicted"/>